<feature type="chain" id="PRO_5046909675" description="Ysc84 actin-binding domain-containing protein" evidence="1">
    <location>
        <begin position="24"/>
        <end position="216"/>
    </location>
</feature>
<keyword evidence="3" id="KW-1185">Reference proteome</keyword>
<evidence type="ECO:0000256" key="1">
    <source>
        <dbReference type="SAM" id="SignalP"/>
    </source>
</evidence>
<dbReference type="EMBL" id="JBHRTR010000029">
    <property type="protein sequence ID" value="MFC3228948.1"/>
    <property type="molecule type" value="Genomic_DNA"/>
</dbReference>
<organism evidence="2 3">
    <name type="scientific">Marinibaculum pumilum</name>
    <dbReference type="NCBI Taxonomy" id="1766165"/>
    <lineage>
        <taxon>Bacteria</taxon>
        <taxon>Pseudomonadati</taxon>
        <taxon>Pseudomonadota</taxon>
        <taxon>Alphaproteobacteria</taxon>
        <taxon>Rhodospirillales</taxon>
        <taxon>Rhodospirillaceae</taxon>
        <taxon>Marinibaculum</taxon>
    </lineage>
</organism>
<dbReference type="RefSeq" id="WP_379902607.1">
    <property type="nucleotide sequence ID" value="NZ_JBHRTR010000029.1"/>
</dbReference>
<proteinExistence type="predicted"/>
<accession>A0ABV7L2U9</accession>
<name>A0ABV7L2U9_9PROT</name>
<gene>
    <name evidence="2" type="ORF">ACFOGJ_17015</name>
</gene>
<dbReference type="Proteomes" id="UP001595528">
    <property type="component" value="Unassembled WGS sequence"/>
</dbReference>
<sequence length="216" mass="23300">MKPLSTSICLLLALFLSSAAAHAGDAGQKISDAVSGVADRIGDEFRSTEKLVDGDGSPEAMRRTLDEMAHTTLLQLFKEKPEARALFDKSAGYAVFDARKVAFILAAGFGRGVAVDRSTQQKTYMKMASVGLGITFGVGNFDNKIVILIQEQADFDTFISSTQDARMDGKAILGDSKEEASGSFVDGRKYYVLTKKGWAVTASVTGVNYLRDDYLN</sequence>
<protein>
    <recommendedName>
        <fullName evidence="4">Ysc84 actin-binding domain-containing protein</fullName>
    </recommendedName>
</protein>
<keyword evidence="1" id="KW-0732">Signal</keyword>
<reference evidence="3" key="1">
    <citation type="journal article" date="2019" name="Int. J. Syst. Evol. Microbiol.">
        <title>The Global Catalogue of Microorganisms (GCM) 10K type strain sequencing project: providing services to taxonomists for standard genome sequencing and annotation.</title>
        <authorList>
            <consortium name="The Broad Institute Genomics Platform"/>
            <consortium name="The Broad Institute Genome Sequencing Center for Infectious Disease"/>
            <person name="Wu L."/>
            <person name="Ma J."/>
        </authorList>
    </citation>
    <scope>NUCLEOTIDE SEQUENCE [LARGE SCALE GENOMIC DNA]</scope>
    <source>
        <strain evidence="3">KCTC 42964</strain>
    </source>
</reference>
<evidence type="ECO:0008006" key="4">
    <source>
        <dbReference type="Google" id="ProtNLM"/>
    </source>
</evidence>
<evidence type="ECO:0000313" key="3">
    <source>
        <dbReference type="Proteomes" id="UP001595528"/>
    </source>
</evidence>
<evidence type="ECO:0000313" key="2">
    <source>
        <dbReference type="EMBL" id="MFC3228948.1"/>
    </source>
</evidence>
<comment type="caution">
    <text evidence="2">The sequence shown here is derived from an EMBL/GenBank/DDBJ whole genome shotgun (WGS) entry which is preliminary data.</text>
</comment>
<feature type="signal peptide" evidence="1">
    <location>
        <begin position="1"/>
        <end position="23"/>
    </location>
</feature>